<dbReference type="Pfam" id="PF00196">
    <property type="entry name" value="GerE"/>
    <property type="match status" value="1"/>
</dbReference>
<feature type="domain" description="HTH luxR-type" evidence="6">
    <location>
        <begin position="143"/>
        <end position="208"/>
    </location>
</feature>
<dbReference type="PRINTS" id="PR00038">
    <property type="entry name" value="HTHLUXR"/>
</dbReference>
<evidence type="ECO:0000313" key="9">
    <source>
        <dbReference type="Proteomes" id="UP001595793"/>
    </source>
</evidence>
<dbReference type="Proteomes" id="UP001595793">
    <property type="component" value="Unassembled WGS sequence"/>
</dbReference>
<protein>
    <submittedName>
        <fullName evidence="8">Response regulator</fullName>
    </submittedName>
</protein>
<evidence type="ECO:0000256" key="3">
    <source>
        <dbReference type="ARBA" id="ARBA00023125"/>
    </source>
</evidence>
<evidence type="ECO:0000259" key="7">
    <source>
        <dbReference type="PROSITE" id="PS50110"/>
    </source>
</evidence>
<proteinExistence type="predicted"/>
<sequence>MSTVLVADQHPVIAESIKHILSGNDFINVIGHVDSGNELYSFLGNRRVDVVIIEIDLPQLNGIHALRQIKQQYPYIKILVFSCHPEEMYALSAIKAGAAGYISKTNSAEIVYNAIRQVARGGIYLNEEITYKLNNGISTGQNQISKFKKLSSRETEVLNLLSSGKRNKDIAEALEINEKTVSTYKARLLKKLDAENIADLIKQARLLQINPAV</sequence>
<comment type="caution">
    <text evidence="8">The sequence shown here is derived from an EMBL/GenBank/DDBJ whole genome shotgun (WGS) entry which is preliminary data.</text>
</comment>
<dbReference type="RefSeq" id="WP_290236607.1">
    <property type="nucleotide sequence ID" value="NZ_JAUFPZ010000002.1"/>
</dbReference>
<dbReference type="SUPFAM" id="SSF46894">
    <property type="entry name" value="C-terminal effector domain of the bipartite response regulators"/>
    <property type="match status" value="1"/>
</dbReference>
<evidence type="ECO:0000256" key="1">
    <source>
        <dbReference type="ARBA" id="ARBA00022553"/>
    </source>
</evidence>
<gene>
    <name evidence="8" type="ORF">ACFOS1_02070</name>
</gene>
<dbReference type="InterPro" id="IPR058245">
    <property type="entry name" value="NreC/VraR/RcsB-like_REC"/>
</dbReference>
<comment type="caution">
    <text evidence="5">Lacks conserved residue(s) required for the propagation of feature annotation.</text>
</comment>
<keyword evidence="9" id="KW-1185">Reference proteome</keyword>
<keyword evidence="1" id="KW-0597">Phosphoprotein</keyword>
<dbReference type="PROSITE" id="PS50110">
    <property type="entry name" value="RESPONSE_REGULATORY"/>
    <property type="match status" value="1"/>
</dbReference>
<dbReference type="PROSITE" id="PS00622">
    <property type="entry name" value="HTH_LUXR_1"/>
    <property type="match status" value="1"/>
</dbReference>
<dbReference type="Pfam" id="PF00072">
    <property type="entry name" value="Response_reg"/>
    <property type="match status" value="1"/>
</dbReference>
<organism evidence="8 9">
    <name type="scientific">Zunongwangia endophytica</name>
    <dbReference type="NCBI Taxonomy" id="1808945"/>
    <lineage>
        <taxon>Bacteria</taxon>
        <taxon>Pseudomonadati</taxon>
        <taxon>Bacteroidota</taxon>
        <taxon>Flavobacteriia</taxon>
        <taxon>Flavobacteriales</taxon>
        <taxon>Flavobacteriaceae</taxon>
        <taxon>Zunongwangia</taxon>
    </lineage>
</organism>
<keyword evidence="2" id="KW-0805">Transcription regulation</keyword>
<dbReference type="PROSITE" id="PS50043">
    <property type="entry name" value="HTH_LUXR_2"/>
    <property type="match status" value="1"/>
</dbReference>
<reference evidence="9" key="1">
    <citation type="journal article" date="2019" name="Int. J. Syst. Evol. Microbiol.">
        <title>The Global Catalogue of Microorganisms (GCM) 10K type strain sequencing project: providing services to taxonomists for standard genome sequencing and annotation.</title>
        <authorList>
            <consortium name="The Broad Institute Genomics Platform"/>
            <consortium name="The Broad Institute Genome Sequencing Center for Infectious Disease"/>
            <person name="Wu L."/>
            <person name="Ma J."/>
        </authorList>
    </citation>
    <scope>NUCLEOTIDE SEQUENCE [LARGE SCALE GENOMIC DNA]</scope>
    <source>
        <strain evidence="9">CECT 9128</strain>
    </source>
</reference>
<name>A0ABV8H224_9FLAO</name>
<evidence type="ECO:0000313" key="8">
    <source>
        <dbReference type="EMBL" id="MFC4026180.1"/>
    </source>
</evidence>
<dbReference type="CDD" id="cd06170">
    <property type="entry name" value="LuxR_C_like"/>
    <property type="match status" value="1"/>
</dbReference>
<feature type="domain" description="Response regulatory" evidence="7">
    <location>
        <begin position="3"/>
        <end position="119"/>
    </location>
</feature>
<dbReference type="EMBL" id="JBHSAS010000004">
    <property type="protein sequence ID" value="MFC4026180.1"/>
    <property type="molecule type" value="Genomic_DNA"/>
</dbReference>
<dbReference type="InterPro" id="IPR001789">
    <property type="entry name" value="Sig_transdc_resp-reg_receiver"/>
</dbReference>
<evidence type="ECO:0000256" key="4">
    <source>
        <dbReference type="ARBA" id="ARBA00023163"/>
    </source>
</evidence>
<dbReference type="Gene3D" id="3.40.50.2300">
    <property type="match status" value="1"/>
</dbReference>
<evidence type="ECO:0000256" key="2">
    <source>
        <dbReference type="ARBA" id="ARBA00023015"/>
    </source>
</evidence>
<dbReference type="PANTHER" id="PTHR43214:SF41">
    <property type="entry name" value="NITRATE_NITRITE RESPONSE REGULATOR PROTEIN NARP"/>
    <property type="match status" value="1"/>
</dbReference>
<dbReference type="InterPro" id="IPR039420">
    <property type="entry name" value="WalR-like"/>
</dbReference>
<dbReference type="InterPro" id="IPR000792">
    <property type="entry name" value="Tscrpt_reg_LuxR_C"/>
</dbReference>
<dbReference type="SMART" id="SM00421">
    <property type="entry name" value="HTH_LUXR"/>
    <property type="match status" value="1"/>
</dbReference>
<keyword evidence="4" id="KW-0804">Transcription</keyword>
<accession>A0ABV8H224</accession>
<dbReference type="PANTHER" id="PTHR43214">
    <property type="entry name" value="TWO-COMPONENT RESPONSE REGULATOR"/>
    <property type="match status" value="1"/>
</dbReference>
<dbReference type="SMART" id="SM00448">
    <property type="entry name" value="REC"/>
    <property type="match status" value="1"/>
</dbReference>
<evidence type="ECO:0000256" key="5">
    <source>
        <dbReference type="PROSITE-ProRule" id="PRU00169"/>
    </source>
</evidence>
<dbReference type="SUPFAM" id="SSF52172">
    <property type="entry name" value="CheY-like"/>
    <property type="match status" value="1"/>
</dbReference>
<dbReference type="InterPro" id="IPR011006">
    <property type="entry name" value="CheY-like_superfamily"/>
</dbReference>
<keyword evidence="3" id="KW-0238">DNA-binding</keyword>
<dbReference type="InterPro" id="IPR016032">
    <property type="entry name" value="Sig_transdc_resp-reg_C-effctor"/>
</dbReference>
<evidence type="ECO:0000259" key="6">
    <source>
        <dbReference type="PROSITE" id="PS50043"/>
    </source>
</evidence>
<dbReference type="CDD" id="cd17535">
    <property type="entry name" value="REC_NarL-like"/>
    <property type="match status" value="1"/>
</dbReference>